<feature type="domain" description="CBS" evidence="3">
    <location>
        <begin position="77"/>
        <end position="132"/>
    </location>
</feature>
<comment type="caution">
    <text evidence="4">The sequence shown here is derived from an EMBL/GenBank/DDBJ whole genome shotgun (WGS) entry which is preliminary data.</text>
</comment>
<evidence type="ECO:0000259" key="3">
    <source>
        <dbReference type="PROSITE" id="PS51371"/>
    </source>
</evidence>
<dbReference type="SMART" id="SM00116">
    <property type="entry name" value="CBS"/>
    <property type="match status" value="2"/>
</dbReference>
<dbReference type="CDD" id="cd04623">
    <property type="entry name" value="CBS_pair_bac_euk"/>
    <property type="match status" value="1"/>
</dbReference>
<dbReference type="Proteomes" id="UP000219329">
    <property type="component" value="Unassembled WGS sequence"/>
</dbReference>
<dbReference type="InterPro" id="IPR000644">
    <property type="entry name" value="CBS_dom"/>
</dbReference>
<dbReference type="AlphaFoldDB" id="A0A2A5WC78"/>
<dbReference type="GO" id="GO:0016301">
    <property type="term" value="F:kinase activity"/>
    <property type="evidence" value="ECO:0007669"/>
    <property type="project" value="UniProtKB-KW"/>
</dbReference>
<evidence type="ECO:0000256" key="2">
    <source>
        <dbReference type="PROSITE-ProRule" id="PRU00703"/>
    </source>
</evidence>
<dbReference type="SUPFAM" id="SSF54631">
    <property type="entry name" value="CBS-domain pair"/>
    <property type="match status" value="1"/>
</dbReference>
<dbReference type="Pfam" id="PF00571">
    <property type="entry name" value="CBS"/>
    <property type="match status" value="2"/>
</dbReference>
<dbReference type="EMBL" id="NTJZ01000006">
    <property type="protein sequence ID" value="PDH33857.1"/>
    <property type="molecule type" value="Genomic_DNA"/>
</dbReference>
<accession>A0A2A5WC78</accession>
<proteinExistence type="predicted"/>
<name>A0A2A5WC78_9GAMM</name>
<dbReference type="PANTHER" id="PTHR43080:SF2">
    <property type="entry name" value="CBS DOMAIN-CONTAINING PROTEIN"/>
    <property type="match status" value="1"/>
</dbReference>
<dbReference type="InterPro" id="IPR044725">
    <property type="entry name" value="CBSX3_CBS_dom"/>
</dbReference>
<dbReference type="InterPro" id="IPR051257">
    <property type="entry name" value="Diverse_CBS-Domain"/>
</dbReference>
<dbReference type="Gene3D" id="3.10.580.10">
    <property type="entry name" value="CBS-domain"/>
    <property type="match status" value="1"/>
</dbReference>
<keyword evidence="1 2" id="KW-0129">CBS domain</keyword>
<sequence>MHTVNQILSQKQTNEIWSIGPDASVLEAIQAMADKRAGALIVLRGPKLVGIISERDYAREVILKGRKSHDTSVAEIMSSKVVTVSSSESVRSSLALMTDNHIRHLPIVDNGRVMGMVSIGDLVRDIISDQQSTIEQLESYIRG</sequence>
<gene>
    <name evidence="4" type="ORF">CNF02_07460</name>
</gene>
<feature type="domain" description="CBS" evidence="3">
    <location>
        <begin position="12"/>
        <end position="68"/>
    </location>
</feature>
<reference evidence="4 5" key="1">
    <citation type="submission" date="2017-08" db="EMBL/GenBank/DDBJ databases">
        <title>Fine stratification of microbial communities through a metagenomic profile of the photic zone.</title>
        <authorList>
            <person name="Haro-Moreno J.M."/>
            <person name="Lopez-Perez M."/>
            <person name="De La Torre J."/>
            <person name="Picazo A."/>
            <person name="Camacho A."/>
            <person name="Rodriguez-Valera F."/>
        </authorList>
    </citation>
    <scope>NUCLEOTIDE SEQUENCE [LARGE SCALE GENOMIC DNA]</scope>
    <source>
        <strain evidence="4">MED-G28</strain>
    </source>
</reference>
<protein>
    <submittedName>
        <fullName evidence="4">Histidine kinase</fullName>
    </submittedName>
</protein>
<dbReference type="PANTHER" id="PTHR43080">
    <property type="entry name" value="CBS DOMAIN-CONTAINING PROTEIN CBSX3, MITOCHONDRIAL"/>
    <property type="match status" value="1"/>
</dbReference>
<evidence type="ECO:0000313" key="5">
    <source>
        <dbReference type="Proteomes" id="UP000219329"/>
    </source>
</evidence>
<dbReference type="InterPro" id="IPR046342">
    <property type="entry name" value="CBS_dom_sf"/>
</dbReference>
<evidence type="ECO:0000256" key="1">
    <source>
        <dbReference type="ARBA" id="ARBA00023122"/>
    </source>
</evidence>
<keyword evidence="4" id="KW-0808">Transferase</keyword>
<dbReference type="PROSITE" id="PS51371">
    <property type="entry name" value="CBS"/>
    <property type="match status" value="2"/>
</dbReference>
<organism evidence="4 5">
    <name type="scientific">OM182 bacterium MED-G28</name>
    <dbReference type="NCBI Taxonomy" id="1986256"/>
    <lineage>
        <taxon>Bacteria</taxon>
        <taxon>Pseudomonadati</taxon>
        <taxon>Pseudomonadota</taxon>
        <taxon>Gammaproteobacteria</taxon>
        <taxon>OMG group</taxon>
        <taxon>OM182 clade</taxon>
    </lineage>
</organism>
<keyword evidence="4" id="KW-0418">Kinase</keyword>
<evidence type="ECO:0000313" key="4">
    <source>
        <dbReference type="EMBL" id="PDH33857.1"/>
    </source>
</evidence>